<dbReference type="HOGENOM" id="CLU_2649209_0_0_11"/>
<name>Q2JEK4_FRACC</name>
<sequence length="76" mass="8605">MSTRRLHDEVVVRVPLEALRSETISVLTDSYQTLFMSCYGEEKARRKAAAVRLGEALANVDILPLMAENHEDYRPA</sequence>
<organism evidence="1 2">
    <name type="scientific">Frankia casuarinae (strain DSM 45818 / CECT 9043 / HFP020203 / CcI3)</name>
    <dbReference type="NCBI Taxonomy" id="106370"/>
    <lineage>
        <taxon>Bacteria</taxon>
        <taxon>Bacillati</taxon>
        <taxon>Actinomycetota</taxon>
        <taxon>Actinomycetes</taxon>
        <taxon>Frankiales</taxon>
        <taxon>Frankiaceae</taxon>
        <taxon>Frankia</taxon>
    </lineage>
</organism>
<reference evidence="1 2" key="1">
    <citation type="journal article" date="2007" name="Genome Res.">
        <title>Genome characteristics of facultatively symbiotic Frankia sp. strains reflect host range and host plant biogeography.</title>
        <authorList>
            <person name="Normand P."/>
            <person name="Lapierre P."/>
            <person name="Tisa L.S."/>
            <person name="Gogarten J.P."/>
            <person name="Alloisio N."/>
            <person name="Bagnarol E."/>
            <person name="Bassi C.A."/>
            <person name="Berry A.M."/>
            <person name="Bickhart D.M."/>
            <person name="Choisne N."/>
            <person name="Couloux A."/>
            <person name="Cournoyer B."/>
            <person name="Cruveiller S."/>
            <person name="Daubin V."/>
            <person name="Demange N."/>
            <person name="Francino M.P."/>
            <person name="Goltsman E."/>
            <person name="Huang Y."/>
            <person name="Kopp O.R."/>
            <person name="Labarre L."/>
            <person name="Lapidus A."/>
            <person name="Lavire C."/>
            <person name="Marechal J."/>
            <person name="Martinez M."/>
            <person name="Mastronunzio J.E."/>
            <person name="Mullin B.C."/>
            <person name="Niemann J."/>
            <person name="Pujic P."/>
            <person name="Rawnsley T."/>
            <person name="Rouy Z."/>
            <person name="Schenowitz C."/>
            <person name="Sellstedt A."/>
            <person name="Tavares F."/>
            <person name="Tomkins J.P."/>
            <person name="Vallenet D."/>
            <person name="Valverde C."/>
            <person name="Wall L.G."/>
            <person name="Wang Y."/>
            <person name="Medigue C."/>
            <person name="Benson D.R."/>
        </authorList>
    </citation>
    <scope>NUCLEOTIDE SEQUENCE [LARGE SCALE GENOMIC DNA]</scope>
    <source>
        <strain evidence="2">DSM 45818 / CECT 9043 / CcI3</strain>
    </source>
</reference>
<accession>Q2JEK4</accession>
<keyword evidence="2" id="KW-1185">Reference proteome</keyword>
<evidence type="ECO:0000313" key="1">
    <source>
        <dbReference type="EMBL" id="ABD10288.1"/>
    </source>
</evidence>
<evidence type="ECO:0000313" key="2">
    <source>
        <dbReference type="Proteomes" id="UP000001937"/>
    </source>
</evidence>
<dbReference type="RefSeq" id="WP_011435356.1">
    <property type="nucleotide sequence ID" value="NC_007777.1"/>
</dbReference>
<dbReference type="OrthoDB" id="9955757at2"/>
<dbReference type="KEGG" id="fra:Francci3_0904"/>
<dbReference type="STRING" id="106370.Francci3_0904"/>
<dbReference type="EMBL" id="CP000249">
    <property type="protein sequence ID" value="ABD10288.1"/>
    <property type="molecule type" value="Genomic_DNA"/>
</dbReference>
<protein>
    <submittedName>
        <fullName evidence="1">Uncharacterized protein</fullName>
    </submittedName>
</protein>
<proteinExistence type="predicted"/>
<gene>
    <name evidence="1" type="ordered locus">Francci3_0904</name>
</gene>
<dbReference type="AlphaFoldDB" id="Q2JEK4"/>
<dbReference type="Proteomes" id="UP000001937">
    <property type="component" value="Chromosome"/>
</dbReference>